<evidence type="ECO:0000313" key="2">
    <source>
        <dbReference type="EMBL" id="PQQ07641.1"/>
    </source>
</evidence>
<reference evidence="1 3" key="1">
    <citation type="submission" date="2018-02" db="EMBL/GenBank/DDBJ databases">
        <title>Draft genome of wild Prunus yedoensis var. nudiflora.</title>
        <authorList>
            <person name="Baek S."/>
            <person name="Kim J.-H."/>
            <person name="Choi K."/>
            <person name="Kim G.-B."/>
            <person name="Cho A."/>
            <person name="Jang H."/>
            <person name="Shin C.-H."/>
            <person name="Yu H.-J."/>
            <person name="Mun J.-H."/>
        </authorList>
    </citation>
    <scope>NUCLEOTIDE SEQUENCE [LARGE SCALE GENOMIC DNA]</scope>
    <source>
        <strain evidence="3">cv. Jeju island</strain>
        <tissue evidence="1">Leaf</tissue>
    </source>
</reference>
<dbReference type="AlphaFoldDB" id="A0A314XZQ5"/>
<accession>A0A314XZQ5</accession>
<dbReference type="Proteomes" id="UP000250321">
    <property type="component" value="Unassembled WGS sequence"/>
</dbReference>
<sequence>MRGHYSVALDRIDKDRSKPSYVFTSASGEPCVCCISVAAMSKEEFLKIQMMNMNAAQKGGNGGQNGGGGGVGVTAKRVVVGPGLFR</sequence>
<dbReference type="EMBL" id="PJQY01000837">
    <property type="protein sequence ID" value="PQQ07641.1"/>
    <property type="molecule type" value="Genomic_DNA"/>
</dbReference>
<gene>
    <name evidence="2" type="ORF">Pyn_04577</name>
    <name evidence="1" type="ORF">Pyn_32160</name>
</gene>
<protein>
    <submittedName>
        <fullName evidence="1">Uncharacterized protein</fullName>
    </submittedName>
</protein>
<comment type="caution">
    <text evidence="1">The sequence shown here is derived from an EMBL/GenBank/DDBJ whole genome shotgun (WGS) entry which is preliminary data.</text>
</comment>
<organism evidence="1 3">
    <name type="scientific">Prunus yedoensis var. nudiflora</name>
    <dbReference type="NCBI Taxonomy" id="2094558"/>
    <lineage>
        <taxon>Eukaryota</taxon>
        <taxon>Viridiplantae</taxon>
        <taxon>Streptophyta</taxon>
        <taxon>Embryophyta</taxon>
        <taxon>Tracheophyta</taxon>
        <taxon>Spermatophyta</taxon>
        <taxon>Magnoliopsida</taxon>
        <taxon>eudicotyledons</taxon>
        <taxon>Gunneridae</taxon>
        <taxon>Pentapetalae</taxon>
        <taxon>rosids</taxon>
        <taxon>fabids</taxon>
        <taxon>Rosales</taxon>
        <taxon>Rosaceae</taxon>
        <taxon>Amygdaloideae</taxon>
        <taxon>Amygdaleae</taxon>
        <taxon>Prunus</taxon>
    </lineage>
</organism>
<evidence type="ECO:0000313" key="1">
    <source>
        <dbReference type="EMBL" id="PQP99492.1"/>
    </source>
</evidence>
<name>A0A314XZQ5_PRUYE</name>
<dbReference type="EMBL" id="PJQY01001802">
    <property type="protein sequence ID" value="PQP99492.1"/>
    <property type="molecule type" value="Genomic_DNA"/>
</dbReference>
<proteinExistence type="predicted"/>
<evidence type="ECO:0000313" key="3">
    <source>
        <dbReference type="Proteomes" id="UP000250321"/>
    </source>
</evidence>
<keyword evidence="3" id="KW-1185">Reference proteome</keyword>